<dbReference type="Proteomes" id="UP000803844">
    <property type="component" value="Unassembled WGS sequence"/>
</dbReference>
<organism evidence="2 3">
    <name type="scientific">Cryphonectria parasitica (strain ATCC 38755 / EP155)</name>
    <dbReference type="NCBI Taxonomy" id="660469"/>
    <lineage>
        <taxon>Eukaryota</taxon>
        <taxon>Fungi</taxon>
        <taxon>Dikarya</taxon>
        <taxon>Ascomycota</taxon>
        <taxon>Pezizomycotina</taxon>
        <taxon>Sordariomycetes</taxon>
        <taxon>Sordariomycetidae</taxon>
        <taxon>Diaporthales</taxon>
        <taxon>Cryphonectriaceae</taxon>
        <taxon>Cryphonectria-Endothia species complex</taxon>
        <taxon>Cryphonectria</taxon>
    </lineage>
</organism>
<accession>A0A9P5CPZ7</accession>
<dbReference type="RefSeq" id="XP_040776461.1">
    <property type="nucleotide sequence ID" value="XM_040920424.1"/>
</dbReference>
<dbReference type="GeneID" id="63837553"/>
<evidence type="ECO:0000256" key="1">
    <source>
        <dbReference type="SAM" id="MobiDB-lite"/>
    </source>
</evidence>
<reference evidence="2" key="1">
    <citation type="journal article" date="2020" name="Phytopathology">
        <title>Genome sequence of the chestnut blight fungus Cryphonectria parasitica EP155: A fundamental resource for an archetypical invasive plant pathogen.</title>
        <authorList>
            <person name="Crouch J.A."/>
            <person name="Dawe A."/>
            <person name="Aerts A."/>
            <person name="Barry K."/>
            <person name="Churchill A.C.L."/>
            <person name="Grimwood J."/>
            <person name="Hillman B."/>
            <person name="Milgroom M.G."/>
            <person name="Pangilinan J."/>
            <person name="Smith M."/>
            <person name="Salamov A."/>
            <person name="Schmutz J."/>
            <person name="Yadav J."/>
            <person name="Grigoriev I.V."/>
            <person name="Nuss D."/>
        </authorList>
    </citation>
    <scope>NUCLEOTIDE SEQUENCE</scope>
    <source>
        <strain evidence="2">EP155</strain>
    </source>
</reference>
<dbReference type="AlphaFoldDB" id="A0A9P5CPZ7"/>
<evidence type="ECO:0000313" key="3">
    <source>
        <dbReference type="Proteomes" id="UP000803844"/>
    </source>
</evidence>
<feature type="compositionally biased region" description="Polar residues" evidence="1">
    <location>
        <begin position="61"/>
        <end position="70"/>
    </location>
</feature>
<keyword evidence="3" id="KW-1185">Reference proteome</keyword>
<sequence>MDKKKKNGAAGSSSTEGKDKDRPSEGDASTPRPVKATPLRPSNNGERSKASATPGSDRDSSSTTTKAQTHTPDDTTRQGPQKKRRKVTHACVYCRRSAIGYRPRGGGAHIVARAESDSTAWLPNVPRT</sequence>
<dbReference type="EMBL" id="MU032347">
    <property type="protein sequence ID" value="KAF3765500.1"/>
    <property type="molecule type" value="Genomic_DNA"/>
</dbReference>
<comment type="caution">
    <text evidence="2">The sequence shown here is derived from an EMBL/GenBank/DDBJ whole genome shotgun (WGS) entry which is preliminary data.</text>
</comment>
<feature type="compositionally biased region" description="Polar residues" evidence="1">
    <location>
        <begin position="40"/>
        <end position="54"/>
    </location>
</feature>
<protein>
    <submittedName>
        <fullName evidence="2">Uncharacterized protein</fullName>
    </submittedName>
</protein>
<name>A0A9P5CPZ7_CRYP1</name>
<gene>
    <name evidence="2" type="ORF">M406DRAFT_329406</name>
</gene>
<proteinExistence type="predicted"/>
<feature type="compositionally biased region" description="Basic and acidic residues" evidence="1">
    <location>
        <begin position="16"/>
        <end position="25"/>
    </location>
</feature>
<evidence type="ECO:0000313" key="2">
    <source>
        <dbReference type="EMBL" id="KAF3765500.1"/>
    </source>
</evidence>
<feature type="region of interest" description="Disordered" evidence="1">
    <location>
        <begin position="1"/>
        <end position="89"/>
    </location>
</feature>